<proteinExistence type="predicted"/>
<dbReference type="Proteomes" id="UP000238823">
    <property type="component" value="Unassembled WGS sequence"/>
</dbReference>
<feature type="region of interest" description="Disordered" evidence="1">
    <location>
        <begin position="922"/>
        <end position="951"/>
    </location>
</feature>
<dbReference type="AlphaFoldDB" id="A0A2S9YFP7"/>
<sequence length="951" mass="105682">MLVAVWVAMIALPAQAGSADAARLICSGRGEDLGELSDREEREVVDCLLYRLDPTSTIAQTQCCEGGDCCVDGGCERRSCDDVKQALGYLADVTNVPAQGLDRLASLRDKRASTYMGWAWSRYFIDALTNLGHHASAAQQPGLADALGIYLSRPCLRDGQTSGCSTRPLDSAKRLTKLLASKPFAPQQFSETLVELLPSGVDIELRRKVIEALLVLEPSGATRKKAIDSLLMVFQTTWLTDNALRAQAIGAVAQLGWRGGTVEARSRELLLQYMDPGHPPRELHRPTVEAVAVGMGRYVADDIQLAAGLVAVIDDPELGPLARDALERIPKLDGGRPELLELLAPLLEPNASNQETQLMVAGWVRRHGGQAKVDELFSRLSAAVQTSQALRQRLRELAVVRAPGPTPPIVVPTVPELKPTPTPAPDRPRQRRPRSREAASEAPNRVAKTWRTFSDWWGSERDGWLKNILVMVVPGLAFGLLLRPLLFVHPIGVHKLDRWMLQRFGGDGWLAGLRTRPFLRARYFDHAKVCQLWIARAYTKHEAEIRDRGGYREQLPPVFPRLSFSRRKDVPIDSPAALVAELFEARSAPRRTVIFGNAHTGKSQLARAVARELLADRKVIPIYVDVAAQWFETHPLDREQLHALVVEHLCKIDTLDAKLPPEFLGALIRDGHVVVVLDGVEQRHQQIEALLGADAEPGASSTVDERELERDLRPLPRLLIFSRRDFTGPIRVDRRARLDEVALGLWPKFGVDPAAARAQVGERPVPVGVLASMVENDHFVDWDAYAEALVAPLVDYEQPRARAALVDVVGYRTIKRSAQTRAALDELAKQRGWRALYEPQWALDHSLFDINGDDLVWRLPNFEAHLLTEYLRRELVSEPIDVDVDRTVREWLAEKIPPDPLQRLEAGPLEQPARDRLASWRKQLEDAQARATATSDADAKQDPDPTASSPE</sequence>
<comment type="caution">
    <text evidence="3">The sequence shown here is derived from an EMBL/GenBank/DDBJ whole genome shotgun (WGS) entry which is preliminary data.</text>
</comment>
<accession>A0A2S9YFP7</accession>
<protein>
    <recommendedName>
        <fullName evidence="5">NACHT domain-containing protein</fullName>
    </recommendedName>
</protein>
<evidence type="ECO:0000313" key="3">
    <source>
        <dbReference type="EMBL" id="PRQ03930.1"/>
    </source>
</evidence>
<gene>
    <name evidence="3" type="ORF">ENSA7_52210</name>
</gene>
<organism evidence="3 4">
    <name type="scientific">Enhygromyxa salina</name>
    <dbReference type="NCBI Taxonomy" id="215803"/>
    <lineage>
        <taxon>Bacteria</taxon>
        <taxon>Pseudomonadati</taxon>
        <taxon>Myxococcota</taxon>
        <taxon>Polyangia</taxon>
        <taxon>Nannocystales</taxon>
        <taxon>Nannocystaceae</taxon>
        <taxon>Enhygromyxa</taxon>
    </lineage>
</organism>
<evidence type="ECO:0008006" key="5">
    <source>
        <dbReference type="Google" id="ProtNLM"/>
    </source>
</evidence>
<feature type="signal peptide" evidence="2">
    <location>
        <begin position="1"/>
        <end position="16"/>
    </location>
</feature>
<evidence type="ECO:0000313" key="4">
    <source>
        <dbReference type="Proteomes" id="UP000238823"/>
    </source>
</evidence>
<dbReference type="InterPro" id="IPR027417">
    <property type="entry name" value="P-loop_NTPase"/>
</dbReference>
<name>A0A2S9YFP7_9BACT</name>
<dbReference type="SUPFAM" id="SSF52540">
    <property type="entry name" value="P-loop containing nucleoside triphosphate hydrolases"/>
    <property type="match status" value="1"/>
</dbReference>
<evidence type="ECO:0000256" key="1">
    <source>
        <dbReference type="SAM" id="MobiDB-lite"/>
    </source>
</evidence>
<dbReference type="EMBL" id="PVNL01000106">
    <property type="protein sequence ID" value="PRQ03930.1"/>
    <property type="molecule type" value="Genomic_DNA"/>
</dbReference>
<keyword evidence="2" id="KW-0732">Signal</keyword>
<evidence type="ECO:0000256" key="2">
    <source>
        <dbReference type="SAM" id="SignalP"/>
    </source>
</evidence>
<feature type="chain" id="PRO_5015487283" description="NACHT domain-containing protein" evidence="2">
    <location>
        <begin position="17"/>
        <end position="951"/>
    </location>
</feature>
<reference evidence="3 4" key="1">
    <citation type="submission" date="2018-03" db="EMBL/GenBank/DDBJ databases">
        <title>Draft Genome Sequences of the Obligatory Marine Myxobacteria Enhygromyxa salina SWB007.</title>
        <authorList>
            <person name="Poehlein A."/>
            <person name="Moghaddam J.A."/>
            <person name="Harms H."/>
            <person name="Alanjari M."/>
            <person name="Koenig G.M."/>
            <person name="Daniel R."/>
            <person name="Schaeberle T.F."/>
        </authorList>
    </citation>
    <scope>NUCLEOTIDE SEQUENCE [LARGE SCALE GENOMIC DNA]</scope>
    <source>
        <strain evidence="3 4">SWB007</strain>
    </source>
</reference>
<feature type="region of interest" description="Disordered" evidence="1">
    <location>
        <begin position="408"/>
        <end position="443"/>
    </location>
</feature>